<protein>
    <recommendedName>
        <fullName evidence="2">AB hydrolase-1 domain-containing protein</fullName>
    </recommendedName>
</protein>
<feature type="transmembrane region" description="Helical" evidence="1">
    <location>
        <begin position="47"/>
        <end position="65"/>
    </location>
</feature>
<keyword evidence="1" id="KW-0472">Membrane</keyword>
<dbReference type="RefSeq" id="WP_109620511.1">
    <property type="nucleotide sequence ID" value="NZ_PPEI02000002.1"/>
</dbReference>
<dbReference type="SUPFAM" id="SSF53474">
    <property type="entry name" value="alpha/beta-Hydrolases"/>
    <property type="match status" value="1"/>
</dbReference>
<dbReference type="AlphaFoldDB" id="A0A316X1S7"/>
<dbReference type="GO" id="GO:0016020">
    <property type="term" value="C:membrane"/>
    <property type="evidence" value="ECO:0007669"/>
    <property type="project" value="TreeGrafter"/>
</dbReference>
<dbReference type="Proteomes" id="UP000236182">
    <property type="component" value="Unassembled WGS sequence"/>
</dbReference>
<feature type="domain" description="AB hydrolase-1" evidence="2">
    <location>
        <begin position="96"/>
        <end position="307"/>
    </location>
</feature>
<evidence type="ECO:0000259" key="2">
    <source>
        <dbReference type="Pfam" id="PF00561"/>
    </source>
</evidence>
<dbReference type="PANTHER" id="PTHR43798">
    <property type="entry name" value="MONOACYLGLYCEROL LIPASE"/>
    <property type="match status" value="1"/>
</dbReference>
<gene>
    <name evidence="3" type="ORF">C1638_010075</name>
</gene>
<comment type="caution">
    <text evidence="3">The sequence shown here is derived from an EMBL/GenBank/DDBJ whole genome shotgun (WGS) entry which is preliminary data.</text>
</comment>
<dbReference type="Gene3D" id="3.40.50.1820">
    <property type="entry name" value="alpha/beta hydrolase"/>
    <property type="match status" value="1"/>
</dbReference>
<dbReference type="InterPro" id="IPR029058">
    <property type="entry name" value="AB_hydrolase_fold"/>
</dbReference>
<dbReference type="InterPro" id="IPR050266">
    <property type="entry name" value="AB_hydrolase_sf"/>
</dbReference>
<keyword evidence="1" id="KW-0812">Transmembrane</keyword>
<keyword evidence="4" id="KW-1185">Reference proteome</keyword>
<dbReference type="OrthoDB" id="59888at2"/>
<evidence type="ECO:0000256" key="1">
    <source>
        <dbReference type="SAM" id="Phobius"/>
    </source>
</evidence>
<proteinExistence type="predicted"/>
<dbReference type="PANTHER" id="PTHR43798:SF33">
    <property type="entry name" value="HYDROLASE, PUTATIVE (AFU_ORTHOLOGUE AFUA_2G14860)-RELATED"/>
    <property type="match status" value="1"/>
</dbReference>
<reference evidence="3" key="1">
    <citation type="submission" date="2018-04" db="EMBL/GenBank/DDBJ databases">
        <title>Draft Genome Sequences of Chryseobacterium lactis NCTC11390T isolated from milk, Chryseobacterium oncorhynchi 701B-08T from rainbow trout, and Chryseobacterium viscerum 687B-08T from diseased fish.</title>
        <authorList>
            <person name="Jeong J.-J."/>
            <person name="Lee Y.J."/>
            <person name="Pathiraja D."/>
            <person name="Park B."/>
            <person name="Choi I.-G."/>
            <person name="Kim K.D."/>
        </authorList>
    </citation>
    <scope>NUCLEOTIDE SEQUENCE [LARGE SCALE GENOMIC DNA]</scope>
    <source>
        <strain evidence="3">701B-08</strain>
    </source>
</reference>
<dbReference type="InterPro" id="IPR000073">
    <property type="entry name" value="AB_hydrolase_1"/>
</dbReference>
<feature type="transmembrane region" description="Helical" evidence="1">
    <location>
        <begin position="21"/>
        <end position="41"/>
    </location>
</feature>
<accession>A0A316X1S7</accession>
<evidence type="ECO:0000313" key="4">
    <source>
        <dbReference type="Proteomes" id="UP000236182"/>
    </source>
</evidence>
<sequence>MMILIKCIVAFKNSLILFKILRIHIACIFELIALLSSLYLYKKIIEMKSIIISVFITFFSITLVFSQASERKFVSINNKQMAYKTFGLDERKANEPIVVFESGLGSGGGGYGSLFPFIQKKYPGIVYDRNGIGESEIDTSIKTDEDVIKRLHDLLAALKISPPYLLVGHSIGGPFIRLYASMYPNEVCGLFFIDPTDFMLTKDEDSKVKINTSSSTGYRELFEINLKNIINDSSTSEGFRNEAKRELNENSPEFFKRYKSLQPLKDIPVTVMISYNKHIEDYETKMNEKLKLGINLAPWWKELDELRIKHYAEMIKNNSNSQLILLPRYSHGIHQQDPKIVAKALNDTYEKCLASLKK</sequence>
<keyword evidence="1" id="KW-1133">Transmembrane helix</keyword>
<evidence type="ECO:0000313" key="3">
    <source>
        <dbReference type="EMBL" id="PWN66676.1"/>
    </source>
</evidence>
<dbReference type="EMBL" id="PPEI02000002">
    <property type="protein sequence ID" value="PWN66676.1"/>
    <property type="molecule type" value="Genomic_DNA"/>
</dbReference>
<organism evidence="3 4">
    <name type="scientific">Chryseobacterium oncorhynchi</name>
    <dbReference type="NCBI Taxonomy" id="741074"/>
    <lineage>
        <taxon>Bacteria</taxon>
        <taxon>Pseudomonadati</taxon>
        <taxon>Bacteroidota</taxon>
        <taxon>Flavobacteriia</taxon>
        <taxon>Flavobacteriales</taxon>
        <taxon>Weeksellaceae</taxon>
        <taxon>Chryseobacterium group</taxon>
        <taxon>Chryseobacterium</taxon>
    </lineage>
</organism>
<dbReference type="Pfam" id="PF00561">
    <property type="entry name" value="Abhydrolase_1"/>
    <property type="match status" value="1"/>
</dbReference>
<name>A0A316X1S7_9FLAO</name>